<organism evidence="1 2">
    <name type="scientific">Candidatus Falkowbacteria bacterium RIFOXYC2_FULL_47_12</name>
    <dbReference type="NCBI Taxonomy" id="1798004"/>
    <lineage>
        <taxon>Bacteria</taxon>
        <taxon>Candidatus Falkowiibacteriota</taxon>
    </lineage>
</organism>
<protein>
    <submittedName>
        <fullName evidence="1">Uncharacterized protein</fullName>
    </submittedName>
</protein>
<evidence type="ECO:0000313" key="2">
    <source>
        <dbReference type="Proteomes" id="UP000177939"/>
    </source>
</evidence>
<dbReference type="EMBL" id="MFGL01000009">
    <property type="protein sequence ID" value="OGF41130.1"/>
    <property type="molecule type" value="Genomic_DNA"/>
</dbReference>
<proteinExistence type="predicted"/>
<name>A0A1F5TQC5_9BACT</name>
<dbReference type="Proteomes" id="UP000177939">
    <property type="component" value="Unassembled WGS sequence"/>
</dbReference>
<dbReference type="AlphaFoldDB" id="A0A1F5TQC5"/>
<sequence length="195" mass="22811">MAFTNSAYQSGVECGKPVIYLYPEKESDIFVWVNPTGGFKITEPVYNNGWQVKAKPNGEIYNYDDNKMYPYLFWEGYGLNYERPQEGFVVSKDEVEEFLNEKLIKLGLIKKEADEFIEFWLPRMQEKNYYFITFVPQAEFDKLAPLAVSPKPDTVIRVFMDYEGLDEHREVEAQKIITPKRKGFVVTEWGGAMHK</sequence>
<reference evidence="1 2" key="1">
    <citation type="journal article" date="2016" name="Nat. Commun.">
        <title>Thousands of microbial genomes shed light on interconnected biogeochemical processes in an aquifer system.</title>
        <authorList>
            <person name="Anantharaman K."/>
            <person name="Brown C.T."/>
            <person name="Hug L.A."/>
            <person name="Sharon I."/>
            <person name="Castelle C.J."/>
            <person name="Probst A.J."/>
            <person name="Thomas B.C."/>
            <person name="Singh A."/>
            <person name="Wilkins M.J."/>
            <person name="Karaoz U."/>
            <person name="Brodie E.L."/>
            <person name="Williams K.H."/>
            <person name="Hubbard S.S."/>
            <person name="Banfield J.F."/>
        </authorList>
    </citation>
    <scope>NUCLEOTIDE SEQUENCE [LARGE SCALE GENOMIC DNA]</scope>
</reference>
<evidence type="ECO:0000313" key="1">
    <source>
        <dbReference type="EMBL" id="OGF41130.1"/>
    </source>
</evidence>
<gene>
    <name evidence="1" type="ORF">A2477_00310</name>
</gene>
<comment type="caution">
    <text evidence="1">The sequence shown here is derived from an EMBL/GenBank/DDBJ whole genome shotgun (WGS) entry which is preliminary data.</text>
</comment>
<accession>A0A1F5TQC5</accession>